<protein>
    <submittedName>
        <fullName evidence="1">Uncharacterized protein</fullName>
    </submittedName>
</protein>
<evidence type="ECO:0000313" key="1">
    <source>
        <dbReference type="EMBL" id="KAF6760360.1"/>
    </source>
</evidence>
<gene>
    <name evidence="1" type="ORF">DFP72DRAFT_1062738</name>
</gene>
<accession>A0A8H6I7I9</accession>
<name>A0A8H6I7I9_9AGAR</name>
<comment type="caution">
    <text evidence="1">The sequence shown here is derived from an EMBL/GenBank/DDBJ whole genome shotgun (WGS) entry which is preliminary data.</text>
</comment>
<organism evidence="1 2">
    <name type="scientific">Ephemerocybe angulata</name>
    <dbReference type="NCBI Taxonomy" id="980116"/>
    <lineage>
        <taxon>Eukaryota</taxon>
        <taxon>Fungi</taxon>
        <taxon>Dikarya</taxon>
        <taxon>Basidiomycota</taxon>
        <taxon>Agaricomycotina</taxon>
        <taxon>Agaricomycetes</taxon>
        <taxon>Agaricomycetidae</taxon>
        <taxon>Agaricales</taxon>
        <taxon>Agaricineae</taxon>
        <taxon>Psathyrellaceae</taxon>
        <taxon>Ephemerocybe</taxon>
    </lineage>
</organism>
<dbReference type="Proteomes" id="UP000521943">
    <property type="component" value="Unassembled WGS sequence"/>
</dbReference>
<proteinExistence type="predicted"/>
<keyword evidence="2" id="KW-1185">Reference proteome</keyword>
<dbReference type="EMBL" id="JACGCI010000012">
    <property type="protein sequence ID" value="KAF6760360.1"/>
    <property type="molecule type" value="Genomic_DNA"/>
</dbReference>
<evidence type="ECO:0000313" key="2">
    <source>
        <dbReference type="Proteomes" id="UP000521943"/>
    </source>
</evidence>
<dbReference type="AlphaFoldDB" id="A0A8H6I7I9"/>
<reference evidence="1 2" key="1">
    <citation type="submission" date="2020-07" db="EMBL/GenBank/DDBJ databases">
        <title>Comparative genomics of pyrophilous fungi reveals a link between fire events and developmental genes.</title>
        <authorList>
            <consortium name="DOE Joint Genome Institute"/>
            <person name="Steindorff A.S."/>
            <person name="Carver A."/>
            <person name="Calhoun S."/>
            <person name="Stillman K."/>
            <person name="Liu H."/>
            <person name="Lipzen A."/>
            <person name="Pangilinan J."/>
            <person name="Labutti K."/>
            <person name="Bruns T.D."/>
            <person name="Grigoriev I.V."/>
        </authorList>
    </citation>
    <scope>NUCLEOTIDE SEQUENCE [LARGE SCALE GENOMIC DNA]</scope>
    <source>
        <strain evidence="1 2">CBS 144469</strain>
    </source>
</reference>
<sequence length="71" mass="7865">MPDKQKTVSGFDSHQLGIVITSIQWLLDHGLEPGGEMHESKQVFNSLTSLNDSLRKIASDDKTYSFSSPLT</sequence>